<reference evidence="3 4" key="2">
    <citation type="journal article" date="2020" name="Cell Rep.">
        <title>Acquisition and Adaptation of Ultra-small Parasitic Reduced Genome Bacteria to Mammalian Hosts.</title>
        <authorList>
            <person name="McLean J.S."/>
            <person name="Bor B."/>
            <person name="Kerns K.A."/>
            <person name="Liu Q."/>
            <person name="To T.T."/>
            <person name="Solden L."/>
            <person name="Hendrickson E.L."/>
            <person name="Wrighton K."/>
            <person name="Shi W."/>
            <person name="He X."/>
        </authorList>
    </citation>
    <scope>NUCLEOTIDE SEQUENCE [LARGE SCALE GENOMIC DNA]</scope>
    <source>
        <strain evidence="3 4">TM7_CMJM_G6_1_HOT_870</strain>
    </source>
</reference>
<accession>A0ABY0FJ38</accession>
<evidence type="ECO:0000313" key="4">
    <source>
        <dbReference type="Proteomes" id="UP001190925"/>
    </source>
</evidence>
<dbReference type="Proteomes" id="UP001190925">
    <property type="component" value="Unassembled WGS sequence"/>
</dbReference>
<evidence type="ECO:0000313" key="3">
    <source>
        <dbReference type="EMBL" id="RYC72387.1"/>
    </source>
</evidence>
<feature type="domain" description="J" evidence="2">
    <location>
        <begin position="151"/>
        <end position="220"/>
    </location>
</feature>
<keyword evidence="4" id="KW-1185">Reference proteome</keyword>
<dbReference type="PRINTS" id="PR00625">
    <property type="entry name" value="JDOMAIN"/>
</dbReference>
<evidence type="ECO:0000259" key="2">
    <source>
        <dbReference type="PROSITE" id="PS50076"/>
    </source>
</evidence>
<protein>
    <submittedName>
        <fullName evidence="3">Chaperone protein DnaJ</fullName>
    </submittedName>
</protein>
<evidence type="ECO:0000256" key="1">
    <source>
        <dbReference type="SAM" id="Phobius"/>
    </source>
</evidence>
<dbReference type="InterPro" id="IPR036869">
    <property type="entry name" value="J_dom_sf"/>
</dbReference>
<keyword evidence="1" id="KW-0812">Transmembrane</keyword>
<dbReference type="PANTHER" id="PTHR44825">
    <property type="match status" value="1"/>
</dbReference>
<dbReference type="PROSITE" id="PS50076">
    <property type="entry name" value="DNAJ_2"/>
    <property type="match status" value="1"/>
</dbReference>
<reference evidence="3 4" key="1">
    <citation type="journal article" date="2018" name="bioRxiv">
        <title>Evidence of independent acquisition and adaption of ultra-small bacteria to human hosts across the highly diverse yet reduced genomes of the phylum Saccharibacteria.</title>
        <authorList>
            <person name="McLean J.S."/>
            <person name="Bor B."/>
            <person name="To T.T."/>
            <person name="Liu Q."/>
            <person name="Kearns K.A."/>
            <person name="Solden L.M."/>
            <person name="Wrighton K.C."/>
            <person name="He X."/>
            <person name="Shi W."/>
        </authorList>
    </citation>
    <scope>NUCLEOTIDE SEQUENCE [LARGE SCALE GENOMIC DNA]</scope>
    <source>
        <strain evidence="3 4">TM7_CMJM_G6_1_HOT_870</strain>
    </source>
</reference>
<feature type="transmembrane region" description="Helical" evidence="1">
    <location>
        <begin position="278"/>
        <end position="299"/>
    </location>
</feature>
<dbReference type="Gene3D" id="1.10.287.110">
    <property type="entry name" value="DnaJ domain"/>
    <property type="match status" value="1"/>
</dbReference>
<dbReference type="EMBL" id="PRLK01000009">
    <property type="protein sequence ID" value="RYC72387.1"/>
    <property type="molecule type" value="Genomic_DNA"/>
</dbReference>
<sequence length="301" mass="34343">MVYIVIMKMTANGSVCANAYNSLEESKSIVYGIKAGFRSAEINVRQSHSYVITVNNVEICTIDILSYNKKDIEFHLIKYIDNERQETRRFSSRENAVNFIHHIRDNNDYQKYTSEDESGVWTFQYKSGAKVQYSVFLAIYKNAKKTVKINEYSKILGVNSNATDEEIKKAYRQKSKIHHPDTGGNMQDFLKIQEAYENLINGLGGTNKEISHRELSELYNCADFEQLIKYIHSLNTNKKSSYNPGSQFLLGLILFTIGGILSWSSYNAAYSNGGGTYTVYTGLIVYGLFIIFRGILGMFKR</sequence>
<name>A0ABY0FJ38_9BACT</name>
<gene>
    <name evidence="3" type="primary">dnaJ_2</name>
    <name evidence="3" type="ORF">G6CMJM_00541</name>
</gene>
<dbReference type="Pfam" id="PF00226">
    <property type="entry name" value="DnaJ"/>
    <property type="match status" value="1"/>
</dbReference>
<dbReference type="SMART" id="SM00271">
    <property type="entry name" value="DnaJ"/>
    <property type="match status" value="1"/>
</dbReference>
<dbReference type="CDD" id="cd06257">
    <property type="entry name" value="DnaJ"/>
    <property type="match status" value="1"/>
</dbReference>
<dbReference type="PANTHER" id="PTHR44825:SF1">
    <property type="entry name" value="DNAJ HOMOLOG SUBFAMILY C MEMBER 4"/>
    <property type="match status" value="1"/>
</dbReference>
<keyword evidence="1" id="KW-0472">Membrane</keyword>
<comment type="caution">
    <text evidence="3">The sequence shown here is derived from an EMBL/GenBank/DDBJ whole genome shotgun (WGS) entry which is preliminary data.</text>
</comment>
<feature type="transmembrane region" description="Helical" evidence="1">
    <location>
        <begin position="248"/>
        <end position="266"/>
    </location>
</feature>
<dbReference type="InterPro" id="IPR052763">
    <property type="entry name" value="DnaJ_C4"/>
</dbReference>
<organism evidence="3 4">
    <name type="scientific">Candidatus Nanogingivalis gingivitcus</name>
    <dbReference type="NCBI Taxonomy" id="2171992"/>
    <lineage>
        <taxon>Bacteria</taxon>
        <taxon>Candidatus Saccharimonadota</taxon>
        <taxon>Candidatus Nanosyncoccalia</taxon>
        <taxon>Candidatus Nanogingivales</taxon>
        <taxon>Candidatus Nanogingivalaceae</taxon>
        <taxon>Candidatus Nanogingivalis</taxon>
    </lineage>
</organism>
<proteinExistence type="predicted"/>
<keyword evidence="1" id="KW-1133">Transmembrane helix</keyword>
<dbReference type="InterPro" id="IPR001623">
    <property type="entry name" value="DnaJ_domain"/>
</dbReference>
<dbReference type="SUPFAM" id="SSF46565">
    <property type="entry name" value="Chaperone J-domain"/>
    <property type="match status" value="1"/>
</dbReference>